<dbReference type="EMBL" id="JAJFAZ020000004">
    <property type="protein sequence ID" value="KAI5331694.1"/>
    <property type="molecule type" value="Genomic_DNA"/>
</dbReference>
<evidence type="ECO:0000256" key="2">
    <source>
        <dbReference type="SAM" id="Phobius"/>
    </source>
</evidence>
<dbReference type="PANTHER" id="PTHR35546:SF130">
    <property type="entry name" value="EXPRESSED PROTEIN"/>
    <property type="match status" value="1"/>
</dbReference>
<keyword evidence="2" id="KW-0812">Transmembrane</keyword>
<feature type="transmembrane region" description="Helical" evidence="2">
    <location>
        <begin position="290"/>
        <end position="312"/>
    </location>
</feature>
<dbReference type="Pfam" id="PF12937">
    <property type="entry name" value="F-box-like"/>
    <property type="match status" value="1"/>
</dbReference>
<reference evidence="4 5" key="1">
    <citation type="journal article" date="2022" name="G3 (Bethesda)">
        <title>Whole-genome sequence and methylome profiling of the almond [Prunus dulcis (Mill.) D.A. Webb] cultivar 'Nonpareil'.</title>
        <authorList>
            <person name="D'Amico-Willman K.M."/>
            <person name="Ouma W.Z."/>
            <person name="Meulia T."/>
            <person name="Sideli G.M."/>
            <person name="Gradziel T.M."/>
            <person name="Fresnedo-Ramirez J."/>
        </authorList>
    </citation>
    <scope>NUCLEOTIDE SEQUENCE [LARGE SCALE GENOMIC DNA]</scope>
    <source>
        <strain evidence="4">Clone GOH B32 T37-40</strain>
    </source>
</reference>
<dbReference type="PANTHER" id="PTHR35546">
    <property type="entry name" value="F-BOX PROTEIN INTERACTION DOMAIN PROTEIN-RELATED"/>
    <property type="match status" value="1"/>
</dbReference>
<evidence type="ECO:0000256" key="1">
    <source>
        <dbReference type="SAM" id="MobiDB-lite"/>
    </source>
</evidence>
<sequence>MIRPRATKRSWSSRISQSKPIGEAPDHHQSPLKRSKRWAPKKSISKELAMLMNISLDDLPQFVLLKILSRLPPKCAARCMCVSKRWFSLIFDPYFFRHYFQIQSDNQNPIIARARARAIIISDRRRTTRRSKFLSTSSSGKPDEDEPCERKFFSMSSEPDHQPHEHELSLSFLPCFQADIVDPYKGEPVVVGAYNDLILCCAPTYYQRDYYVCNPYTKQWVGFICDPYYRKQAVDVERSSFSLYWIARLSIGLVNSPRRFCFSKLAPYPGVAHNGSLYWWSDVGGFTSGWISTLLVISLAIVYMSFVTLISLKIESGSFDFLSKCGGGGGEGCLRMCLFSATNSDHDDPAHTLGAVSES</sequence>
<feature type="compositionally biased region" description="Polar residues" evidence="1">
    <location>
        <begin position="9"/>
        <end position="19"/>
    </location>
</feature>
<accession>A0AAD4VUS2</accession>
<evidence type="ECO:0000313" key="5">
    <source>
        <dbReference type="Proteomes" id="UP001054821"/>
    </source>
</evidence>
<keyword evidence="2" id="KW-0472">Membrane</keyword>
<feature type="region of interest" description="Disordered" evidence="1">
    <location>
        <begin position="1"/>
        <end position="36"/>
    </location>
</feature>
<keyword evidence="2" id="KW-1133">Transmembrane helix</keyword>
<evidence type="ECO:0000259" key="3">
    <source>
        <dbReference type="PROSITE" id="PS50181"/>
    </source>
</evidence>
<name>A0AAD4VUS2_PRUDU</name>
<dbReference type="SUPFAM" id="SSF81383">
    <property type="entry name" value="F-box domain"/>
    <property type="match status" value="1"/>
</dbReference>
<dbReference type="InterPro" id="IPR055290">
    <property type="entry name" value="At3g26010-like"/>
</dbReference>
<dbReference type="PROSITE" id="PS50181">
    <property type="entry name" value="FBOX"/>
    <property type="match status" value="1"/>
</dbReference>
<evidence type="ECO:0000313" key="4">
    <source>
        <dbReference type="EMBL" id="KAI5331694.1"/>
    </source>
</evidence>
<dbReference type="SMART" id="SM00256">
    <property type="entry name" value="FBOX"/>
    <property type="match status" value="1"/>
</dbReference>
<dbReference type="Gene3D" id="1.20.1280.50">
    <property type="match status" value="1"/>
</dbReference>
<dbReference type="Proteomes" id="UP001054821">
    <property type="component" value="Chromosome 4"/>
</dbReference>
<protein>
    <recommendedName>
        <fullName evidence="3">F-box domain-containing protein</fullName>
    </recommendedName>
</protein>
<dbReference type="InterPro" id="IPR036047">
    <property type="entry name" value="F-box-like_dom_sf"/>
</dbReference>
<organism evidence="4 5">
    <name type="scientific">Prunus dulcis</name>
    <name type="common">Almond</name>
    <name type="synonym">Amygdalus dulcis</name>
    <dbReference type="NCBI Taxonomy" id="3755"/>
    <lineage>
        <taxon>Eukaryota</taxon>
        <taxon>Viridiplantae</taxon>
        <taxon>Streptophyta</taxon>
        <taxon>Embryophyta</taxon>
        <taxon>Tracheophyta</taxon>
        <taxon>Spermatophyta</taxon>
        <taxon>Magnoliopsida</taxon>
        <taxon>eudicotyledons</taxon>
        <taxon>Gunneridae</taxon>
        <taxon>Pentapetalae</taxon>
        <taxon>rosids</taxon>
        <taxon>fabids</taxon>
        <taxon>Rosales</taxon>
        <taxon>Rosaceae</taxon>
        <taxon>Amygdaloideae</taxon>
        <taxon>Amygdaleae</taxon>
        <taxon>Prunus</taxon>
    </lineage>
</organism>
<feature type="domain" description="F-box" evidence="3">
    <location>
        <begin position="53"/>
        <end position="99"/>
    </location>
</feature>
<comment type="caution">
    <text evidence="4">The sequence shown here is derived from an EMBL/GenBank/DDBJ whole genome shotgun (WGS) entry which is preliminary data.</text>
</comment>
<proteinExistence type="predicted"/>
<dbReference type="AlphaFoldDB" id="A0AAD4VUS2"/>
<keyword evidence="5" id="KW-1185">Reference proteome</keyword>
<dbReference type="InterPro" id="IPR001810">
    <property type="entry name" value="F-box_dom"/>
</dbReference>
<gene>
    <name evidence="4" type="ORF">L3X38_021820</name>
</gene>